<evidence type="ECO:0000313" key="2">
    <source>
        <dbReference type="Proteomes" id="UP000558284"/>
    </source>
</evidence>
<dbReference type="Proteomes" id="UP000558284">
    <property type="component" value="Unassembled WGS sequence"/>
</dbReference>
<gene>
    <name evidence="1" type="ORF">H0241_06775</name>
</gene>
<protein>
    <submittedName>
        <fullName evidence="1">Uncharacterized protein</fullName>
    </submittedName>
</protein>
<name>A0A838B245_9HYPH</name>
<organism evidence="1 2">
    <name type="scientific">Mesorhizobium neociceri</name>
    <dbReference type="NCBI Taxonomy" id="1307853"/>
    <lineage>
        <taxon>Bacteria</taxon>
        <taxon>Pseudomonadati</taxon>
        <taxon>Pseudomonadota</taxon>
        <taxon>Alphaproteobacteria</taxon>
        <taxon>Hyphomicrobiales</taxon>
        <taxon>Phyllobacteriaceae</taxon>
        <taxon>Mesorhizobium</taxon>
    </lineage>
</organism>
<reference evidence="1 2" key="1">
    <citation type="submission" date="2020-07" db="EMBL/GenBank/DDBJ databases">
        <title>Definition of the novel symbiovar canariense within Mesorhizobium novociceri, a new species of genus Mesorhizobium nodulating Cicer canariense in the Caldera de Taburiente National Park (La Palma, Canary Islands).</title>
        <authorList>
            <person name="Leon-Barrios M."/>
            <person name="Perez-Yepez J."/>
            <person name="Flores-Felix J.D."/>
            <person name="Ramirez-Baena M.H."/>
            <person name="Pulido-Suarez L."/>
            <person name="Igual J.M."/>
            <person name="Velazquez E."/>
            <person name="Peix A."/>
        </authorList>
    </citation>
    <scope>NUCLEOTIDE SEQUENCE [LARGE SCALE GENOMIC DNA]</scope>
    <source>
        <strain evidence="1 2">CCANP35</strain>
    </source>
</reference>
<dbReference type="RefSeq" id="WP_181056626.1">
    <property type="nucleotide sequence ID" value="NZ_JACDTY010000002.1"/>
</dbReference>
<evidence type="ECO:0000313" key="1">
    <source>
        <dbReference type="EMBL" id="MBA1139959.1"/>
    </source>
</evidence>
<sequence length="74" mass="7831">MSEKISKPAREANGVCGTSPLVGSFAPKGAARQMLAWPHNGIAGGHGLMRCTLMGIVAKPSRPLPLTLRCVRYD</sequence>
<keyword evidence="2" id="KW-1185">Reference proteome</keyword>
<proteinExistence type="predicted"/>
<accession>A0A838B245</accession>
<dbReference type="EMBL" id="JACDTY010000002">
    <property type="protein sequence ID" value="MBA1139959.1"/>
    <property type="molecule type" value="Genomic_DNA"/>
</dbReference>
<dbReference type="AlphaFoldDB" id="A0A838B245"/>
<comment type="caution">
    <text evidence="1">The sequence shown here is derived from an EMBL/GenBank/DDBJ whole genome shotgun (WGS) entry which is preliminary data.</text>
</comment>